<organism evidence="1">
    <name type="scientific">Arundo donax</name>
    <name type="common">Giant reed</name>
    <name type="synonym">Donax arundinaceus</name>
    <dbReference type="NCBI Taxonomy" id="35708"/>
    <lineage>
        <taxon>Eukaryota</taxon>
        <taxon>Viridiplantae</taxon>
        <taxon>Streptophyta</taxon>
        <taxon>Embryophyta</taxon>
        <taxon>Tracheophyta</taxon>
        <taxon>Spermatophyta</taxon>
        <taxon>Magnoliopsida</taxon>
        <taxon>Liliopsida</taxon>
        <taxon>Poales</taxon>
        <taxon>Poaceae</taxon>
        <taxon>PACMAD clade</taxon>
        <taxon>Arundinoideae</taxon>
        <taxon>Arundineae</taxon>
        <taxon>Arundo</taxon>
    </lineage>
</organism>
<dbReference type="AlphaFoldDB" id="A0A0A9BK67"/>
<proteinExistence type="predicted"/>
<reference evidence="1" key="1">
    <citation type="submission" date="2014-09" db="EMBL/GenBank/DDBJ databases">
        <authorList>
            <person name="Magalhaes I.L.F."/>
            <person name="Oliveira U."/>
            <person name="Santos F.R."/>
            <person name="Vidigal T.H.D.A."/>
            <person name="Brescovit A.D."/>
            <person name="Santos A.J."/>
        </authorList>
    </citation>
    <scope>NUCLEOTIDE SEQUENCE</scope>
    <source>
        <tissue evidence="1">Shoot tissue taken approximately 20 cm above the soil surface</tissue>
    </source>
</reference>
<protein>
    <submittedName>
        <fullName evidence="1">Uncharacterized protein</fullName>
    </submittedName>
</protein>
<name>A0A0A9BK67_ARUDO</name>
<evidence type="ECO:0000313" key="1">
    <source>
        <dbReference type="EMBL" id="JAD64379.1"/>
    </source>
</evidence>
<sequence length="33" mass="3657">MIAPTVVMMMPSCLQQASLLSRLGPLQGWQRGR</sequence>
<reference evidence="1" key="2">
    <citation type="journal article" date="2015" name="Data Brief">
        <title>Shoot transcriptome of the giant reed, Arundo donax.</title>
        <authorList>
            <person name="Barrero R.A."/>
            <person name="Guerrero F.D."/>
            <person name="Moolhuijzen P."/>
            <person name="Goolsby J.A."/>
            <person name="Tidwell J."/>
            <person name="Bellgard S.E."/>
            <person name="Bellgard M.I."/>
        </authorList>
    </citation>
    <scope>NUCLEOTIDE SEQUENCE</scope>
    <source>
        <tissue evidence="1">Shoot tissue taken approximately 20 cm above the soil surface</tissue>
    </source>
</reference>
<dbReference type="EMBL" id="GBRH01233516">
    <property type="protein sequence ID" value="JAD64379.1"/>
    <property type="molecule type" value="Transcribed_RNA"/>
</dbReference>
<accession>A0A0A9BK67</accession>